<gene>
    <name evidence="1" type="ORF">KK1_026773</name>
</gene>
<dbReference type="Gramene" id="C.cajan_25403.t">
    <property type="protein sequence ID" value="C.cajan_25403.t.cds1"/>
    <property type="gene ID" value="C.cajan_25403"/>
</dbReference>
<protein>
    <recommendedName>
        <fullName evidence="3">Reverse transcriptase domain-containing protein</fullName>
    </recommendedName>
</protein>
<name>A0A151S978_CAJCA</name>
<organism evidence="1 2">
    <name type="scientific">Cajanus cajan</name>
    <name type="common">Pigeon pea</name>
    <name type="synonym">Cajanus indicus</name>
    <dbReference type="NCBI Taxonomy" id="3821"/>
    <lineage>
        <taxon>Eukaryota</taxon>
        <taxon>Viridiplantae</taxon>
        <taxon>Streptophyta</taxon>
        <taxon>Embryophyta</taxon>
        <taxon>Tracheophyta</taxon>
        <taxon>Spermatophyta</taxon>
        <taxon>Magnoliopsida</taxon>
        <taxon>eudicotyledons</taxon>
        <taxon>Gunneridae</taxon>
        <taxon>Pentapetalae</taxon>
        <taxon>rosids</taxon>
        <taxon>fabids</taxon>
        <taxon>Fabales</taxon>
        <taxon>Fabaceae</taxon>
        <taxon>Papilionoideae</taxon>
        <taxon>50 kb inversion clade</taxon>
        <taxon>NPAAA clade</taxon>
        <taxon>indigoferoid/millettioid clade</taxon>
        <taxon>Phaseoleae</taxon>
        <taxon>Cajanus</taxon>
    </lineage>
</organism>
<accession>A0A151S978</accession>
<evidence type="ECO:0008006" key="3">
    <source>
        <dbReference type="Google" id="ProtNLM"/>
    </source>
</evidence>
<dbReference type="AlphaFoldDB" id="A0A151S978"/>
<sequence length="77" mass="8981">MHGITSTSLSLLWNGNKLDGFKPVRGLWQGDPLSPYLFVLCMEYFGMMIQWEVEEGTWKPIHLTRHGLKLSYIFFCN</sequence>
<keyword evidence="2" id="KW-1185">Reference proteome</keyword>
<evidence type="ECO:0000313" key="2">
    <source>
        <dbReference type="Proteomes" id="UP000075243"/>
    </source>
</evidence>
<evidence type="ECO:0000313" key="1">
    <source>
        <dbReference type="EMBL" id="KYP51344.1"/>
    </source>
</evidence>
<dbReference type="Proteomes" id="UP000075243">
    <property type="component" value="Unassembled WGS sequence"/>
</dbReference>
<proteinExistence type="predicted"/>
<reference evidence="1" key="1">
    <citation type="journal article" date="2012" name="Nat. Biotechnol.">
        <title>Draft genome sequence of pigeonpea (Cajanus cajan), an orphan legume crop of resource-poor farmers.</title>
        <authorList>
            <person name="Varshney R.K."/>
            <person name="Chen W."/>
            <person name="Li Y."/>
            <person name="Bharti A.K."/>
            <person name="Saxena R.K."/>
            <person name="Schlueter J.A."/>
            <person name="Donoghue M.T."/>
            <person name="Azam S."/>
            <person name="Fan G."/>
            <person name="Whaley A.M."/>
            <person name="Farmer A.D."/>
            <person name="Sheridan J."/>
            <person name="Iwata A."/>
            <person name="Tuteja R."/>
            <person name="Penmetsa R.V."/>
            <person name="Wu W."/>
            <person name="Upadhyaya H.D."/>
            <person name="Yang S.P."/>
            <person name="Shah T."/>
            <person name="Saxena K.B."/>
            <person name="Michael T."/>
            <person name="McCombie W.R."/>
            <person name="Yang B."/>
            <person name="Zhang G."/>
            <person name="Yang H."/>
            <person name="Wang J."/>
            <person name="Spillane C."/>
            <person name="Cook D.R."/>
            <person name="May G.D."/>
            <person name="Xu X."/>
            <person name="Jackson S.A."/>
        </authorList>
    </citation>
    <scope>NUCLEOTIDE SEQUENCE [LARGE SCALE GENOMIC DNA]</scope>
</reference>
<dbReference type="EMBL" id="KQ483439">
    <property type="protein sequence ID" value="KYP51344.1"/>
    <property type="molecule type" value="Genomic_DNA"/>
</dbReference>